<evidence type="ECO:0000313" key="3">
    <source>
        <dbReference type="Proteomes" id="UP000198346"/>
    </source>
</evidence>
<reference evidence="2 3" key="1">
    <citation type="submission" date="2017-07" db="EMBL/GenBank/DDBJ databases">
        <authorList>
            <person name="Sun Z.S."/>
            <person name="Albrecht U."/>
            <person name="Echele G."/>
            <person name="Lee C.C."/>
        </authorList>
    </citation>
    <scope>NUCLEOTIDE SEQUENCE [LARGE SCALE GENOMIC DNA]</scope>
    <source>
        <strain evidence="2 3">CGMCC 1.12710</strain>
    </source>
</reference>
<name>A0A239PJC3_9PROT</name>
<feature type="chain" id="PRO_5012941265" evidence="1">
    <location>
        <begin position="25"/>
        <end position="168"/>
    </location>
</feature>
<evidence type="ECO:0000313" key="2">
    <source>
        <dbReference type="EMBL" id="SNT67878.1"/>
    </source>
</evidence>
<protein>
    <submittedName>
        <fullName evidence="2">Putative sensory transduction regulator</fullName>
    </submittedName>
</protein>
<sequence length="168" mass="17438">MNRIMNFFAAAGAAWLIGAGAAGAQTTSAVTAEELEAALAEAGLSPAMTRDAATGAPVARGSAGDIIFWVRALDCAGAPPACENLLFFANFDLGRAATAKDYEVINAFNERQVFGRAYIIEGRDQVGVDYVIDLAGGVTAEHLALSIGRWADVIAAFIDNFRAGHGVS</sequence>
<keyword evidence="3" id="KW-1185">Reference proteome</keyword>
<keyword evidence="1" id="KW-0732">Signal</keyword>
<evidence type="ECO:0000256" key="1">
    <source>
        <dbReference type="SAM" id="SignalP"/>
    </source>
</evidence>
<dbReference type="OrthoDB" id="8480950at2"/>
<proteinExistence type="predicted"/>
<organism evidence="2 3">
    <name type="scientific">Amphiplicatus metriothermophilus</name>
    <dbReference type="NCBI Taxonomy" id="1519374"/>
    <lineage>
        <taxon>Bacteria</taxon>
        <taxon>Pseudomonadati</taxon>
        <taxon>Pseudomonadota</taxon>
        <taxon>Alphaproteobacteria</taxon>
        <taxon>Parvularculales</taxon>
        <taxon>Parvularculaceae</taxon>
        <taxon>Amphiplicatus</taxon>
    </lineage>
</organism>
<dbReference type="Pfam" id="PF10722">
    <property type="entry name" value="YbjN"/>
    <property type="match status" value="1"/>
</dbReference>
<dbReference type="EMBL" id="FZQA01000001">
    <property type="protein sequence ID" value="SNT67878.1"/>
    <property type="molecule type" value="Genomic_DNA"/>
</dbReference>
<gene>
    <name evidence="2" type="ORF">SAMN06297382_0371</name>
</gene>
<dbReference type="Proteomes" id="UP000198346">
    <property type="component" value="Unassembled WGS sequence"/>
</dbReference>
<dbReference type="RefSeq" id="WP_159462373.1">
    <property type="nucleotide sequence ID" value="NZ_FZQA01000001.1"/>
</dbReference>
<dbReference type="AlphaFoldDB" id="A0A239PJC3"/>
<accession>A0A239PJC3</accession>
<dbReference type="InterPro" id="IPR019660">
    <property type="entry name" value="Put_sensory_transdc_reg_YbjN"/>
</dbReference>
<feature type="signal peptide" evidence="1">
    <location>
        <begin position="1"/>
        <end position="24"/>
    </location>
</feature>